<dbReference type="InterPro" id="IPR002404">
    <property type="entry name" value="IRS_PTB"/>
</dbReference>
<dbReference type="Pfam" id="PF25177">
    <property type="entry name" value="Talin_VBS2"/>
    <property type="match status" value="1"/>
</dbReference>
<dbReference type="SMART" id="SM01244">
    <property type="entry name" value="IRS"/>
    <property type="match status" value="1"/>
</dbReference>
<dbReference type="RefSeq" id="XP_014674038.1">
    <property type="nucleotide sequence ID" value="XM_014818552.1"/>
</dbReference>
<dbReference type="SUPFAM" id="SSF50729">
    <property type="entry name" value="PH domain-like"/>
    <property type="match status" value="1"/>
</dbReference>
<dbReference type="InterPro" id="IPR054060">
    <property type="entry name" value="TLN1-like_RS"/>
</dbReference>
<dbReference type="InterPro" id="IPR035964">
    <property type="entry name" value="I/LWEQ_dom_sf"/>
</dbReference>
<dbReference type="Pfam" id="PF21692">
    <property type="entry name" value="Talin_R4"/>
    <property type="match status" value="1"/>
</dbReference>
<dbReference type="SMART" id="SM00307">
    <property type="entry name" value="ILWEQ"/>
    <property type="match status" value="1"/>
</dbReference>
<dbReference type="Proteomes" id="UP000695022">
    <property type="component" value="Unplaced"/>
</dbReference>
<dbReference type="PROSITE" id="PS50057">
    <property type="entry name" value="FERM_3"/>
    <property type="match status" value="1"/>
</dbReference>
<dbReference type="CDD" id="cd14473">
    <property type="entry name" value="FERM_B-lobe"/>
    <property type="match status" value="1"/>
</dbReference>
<dbReference type="InterPro" id="IPR032425">
    <property type="entry name" value="FERM_f0"/>
</dbReference>
<evidence type="ECO:0000256" key="4">
    <source>
        <dbReference type="SAM" id="Coils"/>
    </source>
</evidence>
<feature type="domain" description="I/LWEQ" evidence="7">
    <location>
        <begin position="2050"/>
        <end position="2289"/>
    </location>
</feature>
<evidence type="ECO:0000313" key="9">
    <source>
        <dbReference type="RefSeq" id="XP_014674038.1"/>
    </source>
</evidence>
<evidence type="ECO:0000259" key="6">
    <source>
        <dbReference type="PROSITE" id="PS50057"/>
    </source>
</evidence>
<keyword evidence="3" id="KW-0206">Cytoskeleton</keyword>
<dbReference type="GeneID" id="106814256"/>
<protein>
    <submittedName>
        <fullName evidence="9">Talin-2-like</fullName>
    </submittedName>
</protein>
<gene>
    <name evidence="9" type="primary">LOC106814256</name>
</gene>
<evidence type="ECO:0000256" key="5">
    <source>
        <dbReference type="SAM" id="MobiDB-lite"/>
    </source>
</evidence>
<keyword evidence="2" id="KW-0963">Cytoplasm</keyword>
<comment type="subcellular location">
    <subcellularLocation>
        <location evidence="1">Cytoplasm</location>
        <location evidence="1">Cytoskeleton</location>
    </subcellularLocation>
</comment>
<evidence type="ECO:0000256" key="3">
    <source>
        <dbReference type="ARBA" id="ARBA00023212"/>
    </source>
</evidence>
<dbReference type="Pfam" id="PF16511">
    <property type="entry name" value="FERM_f0"/>
    <property type="match status" value="1"/>
</dbReference>
<dbReference type="Gene3D" id="2.30.29.30">
    <property type="entry name" value="Pleckstrin-homology domain (PH domain)/Phosphotyrosine-binding domain (PTB)"/>
    <property type="match status" value="1"/>
</dbReference>
<dbReference type="SUPFAM" id="SSF109885">
    <property type="entry name" value="I/LWEQ domain"/>
    <property type="match status" value="3"/>
</dbReference>
<dbReference type="Gene3D" id="3.10.20.90">
    <property type="entry name" value="Phosphatidylinositol 3-kinase Catalytic Subunit, Chain A, domain 1"/>
    <property type="match status" value="2"/>
</dbReference>
<dbReference type="InterPro" id="IPR019748">
    <property type="entry name" value="FERM_central"/>
</dbReference>
<dbReference type="InterPro" id="IPR049108">
    <property type="entry name" value="Talin_R4"/>
</dbReference>
<dbReference type="PANTHER" id="PTHR19981:SF1">
    <property type="entry name" value="RHEA, ISOFORM B"/>
    <property type="match status" value="1"/>
</dbReference>
<dbReference type="SUPFAM" id="SSF54236">
    <property type="entry name" value="Ubiquitin-like"/>
    <property type="match status" value="1"/>
</dbReference>
<dbReference type="InterPro" id="IPR035963">
    <property type="entry name" value="FERM_2"/>
</dbReference>
<organism evidence="8 9">
    <name type="scientific">Priapulus caudatus</name>
    <name type="common">Priapulid worm</name>
    <dbReference type="NCBI Taxonomy" id="37621"/>
    <lineage>
        <taxon>Eukaryota</taxon>
        <taxon>Metazoa</taxon>
        <taxon>Ecdysozoa</taxon>
        <taxon>Scalidophora</taxon>
        <taxon>Priapulida</taxon>
        <taxon>Priapulimorpha</taxon>
        <taxon>Priapulimorphida</taxon>
        <taxon>Priapulidae</taxon>
        <taxon>Priapulus</taxon>
    </lineage>
</organism>
<keyword evidence="4" id="KW-0175">Coiled coil</keyword>
<proteinExistence type="predicted"/>
<evidence type="ECO:0000313" key="8">
    <source>
        <dbReference type="Proteomes" id="UP000695022"/>
    </source>
</evidence>
<dbReference type="PANTHER" id="PTHR19981">
    <property type="entry name" value="TALIN"/>
    <property type="match status" value="1"/>
</dbReference>
<dbReference type="Pfam" id="PF09141">
    <property type="entry name" value="Talin_middle"/>
    <property type="match status" value="1"/>
</dbReference>
<dbReference type="Pfam" id="PF21865">
    <property type="entry name" value="TLN1-like_RS"/>
    <property type="match status" value="1"/>
</dbReference>
<dbReference type="InterPro" id="IPR000299">
    <property type="entry name" value="FERM_domain"/>
</dbReference>
<dbReference type="InterPro" id="IPR054082">
    <property type="entry name" value="Talin_IBS2B"/>
</dbReference>
<dbReference type="Gene3D" id="1.20.80.10">
    <property type="match status" value="1"/>
</dbReference>
<dbReference type="InterPro" id="IPR036476">
    <property type="entry name" value="Talin_cent_sf"/>
</dbReference>
<reference evidence="9" key="1">
    <citation type="submission" date="2025-08" db="UniProtKB">
        <authorList>
            <consortium name="RefSeq"/>
        </authorList>
    </citation>
    <scope>IDENTIFICATION</scope>
</reference>
<evidence type="ECO:0000259" key="7">
    <source>
        <dbReference type="PROSITE" id="PS50945"/>
    </source>
</evidence>
<dbReference type="SUPFAM" id="SSF47220">
    <property type="entry name" value="alpha-catenin/vinculin-like"/>
    <property type="match status" value="3"/>
</dbReference>
<sequence>MVVLSLKISVVERNVSKTIQFDPSTIVYDACRIIREKVAEANIGQPADYNLFLADEDVKKGVWLEPSRSLEYYMLRNADLLEYKKKIRTLRVRMLDGSVKTLLVDDSKNVGDLMVTICTRIGITNYDEYSLVRELPEEKKEQYATLRKEKEKTLPRGERKMEELRRKLHTDEEINWVDHGKTLREQGVDENETLLLRRKYFFSDQNIDSRDPVQLNLLYVQCRDAIVDGTHPVSQSQATQFAGIQCHIQFGDHVETKHKHGFLDLKEFLPKEYCKAKGIEKKIFVEHKKCLGLNELEAKVKYTQQCRSLKTYGVTFFLVKEKLKGKNRLVPRLLGITKQSVMRVDEKTKEIIKEWPLTHVRRWAASPNSFTLDFGDYSDAYYSVQTPDGEPISQLIAGYIDIILKKKKAKDHFGIEGDDESTLLEDTVSPYKATIIEHQTQQVHHPEQGSVALPGVMRSGDEEKQYRSGAIDEQQQQTIIKAQLNSAHVPPLGGQAHTQKLESQAQRALITNIHEGTETMQRAQVDLKSRAELPQLGDDASSLQWKENTMDVKRQAVVSELSAINTGTAQVINLTGSEPDDTDYTSVGSAVTTITSNFDEMSKNVRVLAALMEAEEDGENLLESSRRLAQALIDLMQATEPETQEPRQTLLNAASKVGDASGDVMKRIGEQEVDRAYQVSRGRRRKPLPTRPRLRTVLNCEERSRLGCDDSSDQTLIARRRIDTILTTTDKLFLSMGNASEMVKQARILAQATSQLVNAIKGEAEDSQDSDLQKRLLAAAKLLADATARMVEAAKGCATSPHDPEQQQKLRKAAEDLRSATNAAAQNALKKKLMIRLELAAKQAAAAATQDIAGAQKAGASNKNMTSQQELVNECRVTADHIPRLVQGIKRSMHEPENSQAQLALISASQQFLQPAGQLVVSSKTAVPTVGDQAAAMQLSTAAKNLQVALAELRSAAGKAQEACGSLELDSAIDTIYQLDKELESIRMTAVEGRLRPLPEETAEGSALRLSATSKQVGSSMAQLLSAAAQGDESYTGIAARETANSLAILKEAVRGVAATTDDKEVQERIIEAARDVMNKSARLLEESKKAVNNPNNPENQQRLGLVAKAVSHSLNNCISCLPGQRDVDSAIKVIGHKSQELSSGRFPDTHKTFAEIQLELNDAAAQLNEAAGEVVSASQGPPAGLADASEKYGDAFCDFMDSGMTIAGLTREGQLQGHMVTSMKNISMVSSRFLLSAKSVSADPNAPNAKNQLAAAARAVTKSINQLLNLCSTSAPGQKECDSALRRIRAMRPMLDDPSEPVNDTTYYECLDVVMDNSKHLGNAMTGIANTAKKGELESFGRSVKEVADAVCALIEAASQSAYLVGIADPSSEAGRPGLVDQAQFARASQAIQVACQNLTNPASSQQQVLQSATIIAKHTSSLCNSCRIASSKTTNPVAKRQFVQSAKDVANATANLVKAIKVLDSDYSDANRAQCAQATRPLIDAVENLTIFASSPEFASIPAKISQEARQSQEPITSAGKTMIDGSCCMITAAKSLSVNPKDPPTWQLLAAHSKNVSDSIKKLVTSIRDKAPGQKECDEAIYKINVVIKGLDHASLAAVSQNLAPRTHNSLQGFQEQMVSTTNEITETVEDVRVSGRSESERLGHYVTKLTRLPRTTGRFSIGCASKTMNTRRQMALLEQTKTVAECSLQLVHSVKEGGETSLRENILKTAKALVEDTKTLVAGAASSQEQLAAAAQSAVRTITRLADVVKFGAASLGTDQSEAQVLLINAVKDVALALGDLISATKNASGKSVHDPAMANLKGSAKVMVTNVTSLLKTVKTVEDEAARGTRAVESAISAIDSEMKSFDSAEPPRRKATIEDLLQSTRPITSATARTVAAGNSGQQHDAIVAANMGRKAVIDLLVNCKAIAYNTESEEARQKVMEACRESAAHYGHLLSILLEIVRDPSTPMKSELIIVSRRIASSITELVQYAEYLKDEENYHSELTIQTRPRSSRFGEHEIVVSKAHGTHAPEVYEWENETGVKHRLVTRREYNVATSAGILRKDGDWPEGNYHMVAERELLDAAASIEAASRKLAMMRPTNVRQKENGQDMNFEEQILEAAKSLTSAIAALIKSATTAQRELVMMGHISGGSHYAADDSQWSHGLISAAQMVAAATQSLCEAANAVVQGMAGEEKLISSAKQVASSTAQLLVACKVKMHSDSPTMIRLQTAGNAVKKASDLLVQAAQETQEWETDRYILINKRLVGGIAQEISAQEEILRKERELEEARYRLLAIRKAKYKEGEGPSDSEGATGGGRYTDGESDF</sequence>
<dbReference type="SUPFAM" id="SSF109880">
    <property type="entry name" value="A middle domain of Talin 1"/>
    <property type="match status" value="1"/>
</dbReference>
<dbReference type="InterPro" id="IPR014352">
    <property type="entry name" value="FERM/acyl-CoA-bd_prot_sf"/>
</dbReference>
<dbReference type="SMART" id="SM00295">
    <property type="entry name" value="B41"/>
    <property type="match status" value="1"/>
</dbReference>
<dbReference type="InterPro" id="IPR015224">
    <property type="entry name" value="Talin_cent"/>
</dbReference>
<dbReference type="InterPro" id="IPR036723">
    <property type="entry name" value="Alpha-catenin/vinculin-like_sf"/>
</dbReference>
<dbReference type="Pfam" id="PF21896">
    <property type="entry name" value="Talin_IBS2B"/>
    <property type="match status" value="3"/>
</dbReference>
<keyword evidence="8" id="KW-1185">Reference proteome</keyword>
<dbReference type="InterPro" id="IPR002558">
    <property type="entry name" value="ILWEQ_dom"/>
</dbReference>
<feature type="region of interest" description="Disordered" evidence="5">
    <location>
        <begin position="2287"/>
        <end position="2311"/>
    </location>
</feature>
<evidence type="ECO:0000256" key="1">
    <source>
        <dbReference type="ARBA" id="ARBA00004245"/>
    </source>
</evidence>
<dbReference type="InterPro" id="IPR057346">
    <property type="entry name" value="Talin1/2_VBS2"/>
</dbReference>
<dbReference type="Pfam" id="PF01608">
    <property type="entry name" value="I_LWEQ"/>
    <property type="match status" value="1"/>
</dbReference>
<dbReference type="Gene3D" id="1.20.1410.10">
    <property type="entry name" value="I/LWEQ domain"/>
    <property type="match status" value="1"/>
</dbReference>
<evidence type="ECO:0000256" key="2">
    <source>
        <dbReference type="ARBA" id="ARBA00022490"/>
    </source>
</evidence>
<dbReference type="CDD" id="cd10569">
    <property type="entry name" value="FERM_C_Talin"/>
    <property type="match status" value="1"/>
</dbReference>
<feature type="coiled-coil region" evidence="4">
    <location>
        <begin position="936"/>
        <end position="963"/>
    </location>
</feature>
<dbReference type="CDD" id="cd17089">
    <property type="entry name" value="FERM_F0_TLN"/>
    <property type="match status" value="1"/>
</dbReference>
<dbReference type="InterPro" id="IPR011993">
    <property type="entry name" value="PH-like_dom_sf"/>
</dbReference>
<dbReference type="Pfam" id="PF02174">
    <property type="entry name" value="IRS"/>
    <property type="match status" value="1"/>
</dbReference>
<dbReference type="SUPFAM" id="SSF47031">
    <property type="entry name" value="Second domain of FERM"/>
    <property type="match status" value="1"/>
</dbReference>
<name>A0ABM1EPB7_PRICU</name>
<accession>A0ABM1EPB7</accession>
<dbReference type="Gene3D" id="1.20.120.230">
    <property type="entry name" value="Alpha-catenin/vinculin-like"/>
    <property type="match status" value="3"/>
</dbReference>
<dbReference type="PROSITE" id="PS50945">
    <property type="entry name" value="I_LWEQ"/>
    <property type="match status" value="1"/>
</dbReference>
<dbReference type="CDD" id="cd17090">
    <property type="entry name" value="FERM_F1_TLN"/>
    <property type="match status" value="1"/>
</dbReference>
<feature type="domain" description="FERM" evidence="6">
    <location>
        <begin position="88"/>
        <end position="407"/>
    </location>
</feature>
<dbReference type="InterPro" id="IPR019749">
    <property type="entry name" value="Band_41_domain"/>
</dbReference>
<dbReference type="Gene3D" id="1.20.1420.10">
    <property type="entry name" value="Talin, central domain"/>
    <property type="match status" value="7"/>
</dbReference>
<dbReference type="InterPro" id="IPR029071">
    <property type="entry name" value="Ubiquitin-like_domsf"/>
</dbReference>